<evidence type="ECO:0000256" key="3">
    <source>
        <dbReference type="ARBA" id="ARBA00022776"/>
    </source>
</evidence>
<evidence type="ECO:0000256" key="5">
    <source>
        <dbReference type="ARBA" id="ARBA00023306"/>
    </source>
</evidence>
<feature type="compositionally biased region" description="Polar residues" evidence="6">
    <location>
        <begin position="1241"/>
        <end position="1275"/>
    </location>
</feature>
<evidence type="ECO:0000256" key="4">
    <source>
        <dbReference type="ARBA" id="ARBA00023242"/>
    </source>
</evidence>
<dbReference type="PANTHER" id="PTHR12663">
    <property type="entry name" value="ANDROGEN INDUCED INHIBITOR OF PROLIFERATION AS3 / PDS5-RELATED"/>
    <property type="match status" value="1"/>
</dbReference>
<dbReference type="RefSeq" id="XP_040563853.1">
    <property type="nucleotide sequence ID" value="XM_040707919.2"/>
</dbReference>
<proteinExistence type="predicted"/>
<dbReference type="InterPro" id="IPR039776">
    <property type="entry name" value="Pds5"/>
</dbReference>
<comment type="subcellular location">
    <subcellularLocation>
        <location evidence="1">Nucleus</location>
    </subcellularLocation>
</comment>
<keyword evidence="2" id="KW-0132">Cell division</keyword>
<evidence type="ECO:0000256" key="1">
    <source>
        <dbReference type="ARBA" id="ARBA00004123"/>
    </source>
</evidence>
<dbReference type="CDD" id="cd19953">
    <property type="entry name" value="PDS5"/>
    <property type="match status" value="1"/>
</dbReference>
<dbReference type="GeneID" id="121114081"/>
<reference evidence="7" key="1">
    <citation type="submission" date="2014-05" db="EMBL/GenBank/DDBJ databases">
        <authorList>
            <person name="Chronopoulou M."/>
        </authorList>
    </citation>
    <scope>NUCLEOTIDE SEQUENCE</scope>
    <source>
        <tissue evidence="7">Whole organism</tissue>
    </source>
</reference>
<dbReference type="Pfam" id="PF20168">
    <property type="entry name" value="PDS5"/>
    <property type="match status" value="1"/>
</dbReference>
<evidence type="ECO:0000256" key="2">
    <source>
        <dbReference type="ARBA" id="ARBA00022618"/>
    </source>
</evidence>
<feature type="compositionally biased region" description="Acidic residues" evidence="6">
    <location>
        <begin position="1221"/>
        <end position="1232"/>
    </location>
</feature>
<dbReference type="GO" id="GO:0000785">
    <property type="term" value="C:chromatin"/>
    <property type="evidence" value="ECO:0007669"/>
    <property type="project" value="TreeGrafter"/>
</dbReference>
<dbReference type="KEGG" id="lsm:121114081"/>
<protein>
    <submittedName>
        <fullName evidence="7">Sister chromatid cohesion protein PDS5 homolog BAlike [Bombus terrestris]</fullName>
    </submittedName>
</protein>
<keyword evidence="3" id="KW-0498">Mitosis</keyword>
<dbReference type="Gene3D" id="1.25.10.10">
    <property type="entry name" value="Leucine-rich Repeat Variant"/>
    <property type="match status" value="1"/>
</dbReference>
<dbReference type="PANTHER" id="PTHR12663:SF0">
    <property type="entry name" value="PRECOCIOUS DISSOCIATION OF SISTERS 5, ISOFORM A"/>
    <property type="match status" value="1"/>
</dbReference>
<accession>A0A0K2UB95</accession>
<dbReference type="GO" id="GO:0007064">
    <property type="term" value="P:mitotic sister chromatid cohesion"/>
    <property type="evidence" value="ECO:0007669"/>
    <property type="project" value="InterPro"/>
</dbReference>
<dbReference type="GO" id="GO:0005634">
    <property type="term" value="C:nucleus"/>
    <property type="evidence" value="ECO:0007669"/>
    <property type="project" value="UniProtKB-SubCell"/>
</dbReference>
<feature type="compositionally biased region" description="Polar residues" evidence="6">
    <location>
        <begin position="1199"/>
        <end position="1209"/>
    </location>
</feature>
<feature type="region of interest" description="Disordered" evidence="6">
    <location>
        <begin position="1170"/>
        <end position="1283"/>
    </location>
</feature>
<dbReference type="EMBL" id="HACA01017866">
    <property type="protein sequence ID" value="CDW35227.1"/>
    <property type="molecule type" value="Transcribed_RNA"/>
</dbReference>
<dbReference type="InterPro" id="IPR011989">
    <property type="entry name" value="ARM-like"/>
</dbReference>
<organism evidence="7">
    <name type="scientific">Lepeophtheirus salmonis</name>
    <name type="common">Salmon louse</name>
    <name type="synonym">Caligus salmonis</name>
    <dbReference type="NCBI Taxonomy" id="72036"/>
    <lineage>
        <taxon>Eukaryota</taxon>
        <taxon>Metazoa</taxon>
        <taxon>Ecdysozoa</taxon>
        <taxon>Arthropoda</taxon>
        <taxon>Crustacea</taxon>
        <taxon>Multicrustacea</taxon>
        <taxon>Hexanauplia</taxon>
        <taxon>Copepoda</taxon>
        <taxon>Siphonostomatoida</taxon>
        <taxon>Caligidae</taxon>
        <taxon>Lepeophtheirus</taxon>
    </lineage>
</organism>
<dbReference type="InterPro" id="IPR016024">
    <property type="entry name" value="ARM-type_fold"/>
</dbReference>
<keyword evidence="4" id="KW-0539">Nucleus</keyword>
<dbReference type="OrthoDB" id="200660at2759"/>
<keyword evidence="5" id="KW-0131">Cell cycle</keyword>
<dbReference type="GO" id="GO:0051301">
    <property type="term" value="P:cell division"/>
    <property type="evidence" value="ECO:0007669"/>
    <property type="project" value="UniProtKB-KW"/>
</dbReference>
<dbReference type="CTD" id="36286"/>
<evidence type="ECO:0000313" key="7">
    <source>
        <dbReference type="EMBL" id="CDW35227.1"/>
    </source>
</evidence>
<dbReference type="GO" id="GO:0006281">
    <property type="term" value="P:DNA repair"/>
    <property type="evidence" value="ECO:0007669"/>
    <property type="project" value="TreeGrafter"/>
</dbReference>
<sequence length="1283" mass="146268">MSTNHKDVITIVYPPGCREVTDDLGSDELIRRLKNLVNKFQNYSQAEDENTYMEFVPLANHIVDECFLNNESKDVQLLVACCIADILRMFAPEAPYKDPYQIKSIFSFLIKQLAGIKDPKNPAFKRYFYLLENLGYVKSFTMCFDLEESSEILCSLFSLFFRIINDEHSGKVKNCMLDVLVPLITDADIVPNELLDIILKNIIDPYKTQRKNAYELARNLIVKTNVTLETYIQQYFKCALFLGKVETKTSLSNRIYDLIYELNIICPVILISVLPQLEFKLKSTEESERMGSVSLLARIFSEPSSRLSYTSPQLWKAFLGRFNDVSLSIRIKCVQHTMHFLLNHEELHEDIIEVLKNRQHDPNEAVRFEVVTAIVNAAKRNFSVVADSEDLLNFVKERTMDKKFKIRKEAVNGLAFIYNRHIMQPQQIPSATKKAVSWIKNKILHGYYMPGIEDRLLVERLVNTRLVPFTSSPDDRMKKLFLLFSTIDENASKAFIEIQKHQMNVRKGMQEFISFHRLPLSEKRSRDLAHRVLVISRYLPEPLKAQEFIKKLSQHLLSDETMLSLFEKILDQDVSCSDCLDNVNLVLKKLGSPVKSNLYHGTIKQLLERISSLMIDMDAIQHLIQYVKEALENGPILQELELDSNFAAERGLKLLFVLSFVFPSHFSHHDLILKLINYLKIESDHVGPMVLAIFTFIGKHKPIVEYLPELEGSITQICKEFIRKGTPKEAKQAVKCLYMNLSTSQDVVFNEILEIIKENLKPEKGLSYRTAIVALGHIAFHLPQLYPIQIKNLVSREIVKKLLMKDNTEPRVGIEEWVSDDKLPMETICKIEGMKMMARWLLGLKHDAISAQKTFRMLNAVIENKGDLLERNNPAPAERAWLRLSAGCAMLKICEQKGVGDEYSLEQFYNLSKLMVDEVPQVREKFLIKLHKGLGRGIPHKCLPLDFMGLYALAGLDSDSRIRGMAKNYLSSDISRRREYIKVNLIAGNVGEKNSALLPKVMPDFTIVFSIPVLTHWVKYENHEDVDTLKEIQKALWFILEPLIKSDSYSFGFFKALIEGVKQHKDSLHPDEDSVNFKMWALCDLALSVLVTKTTSYELKEFPTEPSVPLMYFKSHDNPLWFNSQNYLPASMQIKGNKKSGINLLYNEIPVSIPSSKKSKSGEVITVVMSSTEETAEEEETSTIADQHDSSSPPPVFNDATNGSVIASNRTKRKRAQNGSEEGDDSLDDEDTSASVPKKPNLSSEVASVTMENTVTDVQNDTPAATAVTQASTNGRPKRATRK</sequence>
<name>A0A0K2UB95_LEPSM</name>
<evidence type="ECO:0000256" key="6">
    <source>
        <dbReference type="SAM" id="MobiDB-lite"/>
    </source>
</evidence>
<dbReference type="SUPFAM" id="SSF48371">
    <property type="entry name" value="ARM repeat"/>
    <property type="match status" value="1"/>
</dbReference>